<gene>
    <name evidence="1" type="ORF">CPELLU_LOCUS8902</name>
</gene>
<feature type="non-terminal residue" evidence="1">
    <location>
        <position position="1"/>
    </location>
</feature>
<evidence type="ECO:0000313" key="1">
    <source>
        <dbReference type="EMBL" id="CAG8641977.1"/>
    </source>
</evidence>
<protein>
    <submittedName>
        <fullName evidence="1">3527_t:CDS:1</fullName>
    </submittedName>
</protein>
<comment type="caution">
    <text evidence="1">The sequence shown here is derived from an EMBL/GenBank/DDBJ whole genome shotgun (WGS) entry which is preliminary data.</text>
</comment>
<keyword evidence="2" id="KW-1185">Reference proteome</keyword>
<reference evidence="1" key="1">
    <citation type="submission" date="2021-06" db="EMBL/GenBank/DDBJ databases">
        <authorList>
            <person name="Kallberg Y."/>
            <person name="Tangrot J."/>
            <person name="Rosling A."/>
        </authorList>
    </citation>
    <scope>NUCLEOTIDE SEQUENCE</scope>
    <source>
        <strain evidence="1">FL966</strain>
    </source>
</reference>
<proteinExistence type="predicted"/>
<dbReference type="EMBL" id="CAJVQA010006516">
    <property type="protein sequence ID" value="CAG8641977.1"/>
    <property type="molecule type" value="Genomic_DNA"/>
</dbReference>
<name>A0A9N9H287_9GLOM</name>
<accession>A0A9N9H287</accession>
<evidence type="ECO:0000313" key="2">
    <source>
        <dbReference type="Proteomes" id="UP000789759"/>
    </source>
</evidence>
<dbReference type="Proteomes" id="UP000789759">
    <property type="component" value="Unassembled WGS sequence"/>
</dbReference>
<dbReference type="AlphaFoldDB" id="A0A9N9H287"/>
<dbReference type="OrthoDB" id="2277862at2759"/>
<organism evidence="1 2">
    <name type="scientific">Cetraspora pellucida</name>
    <dbReference type="NCBI Taxonomy" id="1433469"/>
    <lineage>
        <taxon>Eukaryota</taxon>
        <taxon>Fungi</taxon>
        <taxon>Fungi incertae sedis</taxon>
        <taxon>Mucoromycota</taxon>
        <taxon>Glomeromycotina</taxon>
        <taxon>Glomeromycetes</taxon>
        <taxon>Diversisporales</taxon>
        <taxon>Gigasporaceae</taxon>
        <taxon>Cetraspora</taxon>
    </lineage>
</organism>
<sequence length="69" mass="7925">TKFKANCYKLFKTDDAYKAFKKEVVGLCFTTVEEQISQSLNSVKKAADKAYTSEKVELYIQTLMKNSKM</sequence>